<dbReference type="AlphaFoldDB" id="A0A545T139"/>
<dbReference type="PROSITE" id="PS50293">
    <property type="entry name" value="TPR_REGION"/>
    <property type="match status" value="1"/>
</dbReference>
<dbReference type="GO" id="GO:0016020">
    <property type="term" value="C:membrane"/>
    <property type="evidence" value="ECO:0007669"/>
    <property type="project" value="UniProtKB-SubCell"/>
</dbReference>
<dbReference type="SMART" id="SM00028">
    <property type="entry name" value="TPR"/>
    <property type="match status" value="1"/>
</dbReference>
<feature type="domain" description="Beta-lactamase-related" evidence="5">
    <location>
        <begin position="53"/>
        <end position="358"/>
    </location>
</feature>
<dbReference type="RefSeq" id="WP_142944127.1">
    <property type="nucleotide sequence ID" value="NZ_VIKR01000007.1"/>
</dbReference>
<feature type="signal peptide" evidence="4">
    <location>
        <begin position="1"/>
        <end position="25"/>
    </location>
</feature>
<dbReference type="InterPro" id="IPR019734">
    <property type="entry name" value="TPR_rpt"/>
</dbReference>
<dbReference type="InterPro" id="IPR012338">
    <property type="entry name" value="Beta-lactam/transpept-like"/>
</dbReference>
<dbReference type="InterPro" id="IPR050491">
    <property type="entry name" value="AmpC-like"/>
</dbReference>
<dbReference type="Proteomes" id="UP000317839">
    <property type="component" value="Unassembled WGS sequence"/>
</dbReference>
<dbReference type="EMBL" id="VIKR01000007">
    <property type="protein sequence ID" value="TQV70909.1"/>
    <property type="molecule type" value="Genomic_DNA"/>
</dbReference>
<keyword evidence="3" id="KW-0802">TPR repeat</keyword>
<dbReference type="SUPFAM" id="SSF56601">
    <property type="entry name" value="beta-lactamase/transpeptidase-like"/>
    <property type="match status" value="1"/>
</dbReference>
<evidence type="ECO:0000313" key="6">
    <source>
        <dbReference type="EMBL" id="TQV70909.1"/>
    </source>
</evidence>
<dbReference type="SUPFAM" id="SSF48452">
    <property type="entry name" value="TPR-like"/>
    <property type="match status" value="1"/>
</dbReference>
<dbReference type="InterPro" id="IPR011990">
    <property type="entry name" value="TPR-like_helical_dom_sf"/>
</dbReference>
<accession>A0A545T139</accession>
<dbReference type="Pfam" id="PF00144">
    <property type="entry name" value="Beta-lactamase"/>
    <property type="match status" value="1"/>
</dbReference>
<keyword evidence="2" id="KW-0472">Membrane</keyword>
<comment type="subcellular location">
    <subcellularLocation>
        <location evidence="1">Membrane</location>
    </subcellularLocation>
</comment>
<dbReference type="Pfam" id="PF00515">
    <property type="entry name" value="TPR_1"/>
    <property type="match status" value="1"/>
</dbReference>
<dbReference type="OrthoDB" id="119951at2"/>
<evidence type="ECO:0000259" key="5">
    <source>
        <dbReference type="Pfam" id="PF00144"/>
    </source>
</evidence>
<comment type="caution">
    <text evidence="6">The sequence shown here is derived from an EMBL/GenBank/DDBJ whole genome shotgun (WGS) entry which is preliminary data.</text>
</comment>
<dbReference type="PANTHER" id="PTHR46825">
    <property type="entry name" value="D-ALANYL-D-ALANINE-CARBOXYPEPTIDASE/ENDOPEPTIDASE AMPH"/>
    <property type="match status" value="1"/>
</dbReference>
<evidence type="ECO:0000256" key="2">
    <source>
        <dbReference type="ARBA" id="ARBA00023136"/>
    </source>
</evidence>
<name>A0A545T139_9GAMM</name>
<dbReference type="Gene3D" id="3.40.710.10">
    <property type="entry name" value="DD-peptidase/beta-lactamase superfamily"/>
    <property type="match status" value="1"/>
</dbReference>
<keyword evidence="4" id="KW-0732">Signal</keyword>
<dbReference type="GO" id="GO:0016787">
    <property type="term" value="F:hydrolase activity"/>
    <property type="evidence" value="ECO:0007669"/>
    <property type="project" value="UniProtKB-KW"/>
</dbReference>
<protein>
    <submittedName>
        <fullName evidence="6">Serine hydrolase</fullName>
    </submittedName>
</protein>
<organism evidence="6 7">
    <name type="scientific">Aliikangiella marina</name>
    <dbReference type="NCBI Taxonomy" id="1712262"/>
    <lineage>
        <taxon>Bacteria</taxon>
        <taxon>Pseudomonadati</taxon>
        <taxon>Pseudomonadota</taxon>
        <taxon>Gammaproteobacteria</taxon>
        <taxon>Oceanospirillales</taxon>
        <taxon>Pleioneaceae</taxon>
        <taxon>Aliikangiella</taxon>
    </lineage>
</organism>
<evidence type="ECO:0000256" key="4">
    <source>
        <dbReference type="SAM" id="SignalP"/>
    </source>
</evidence>
<evidence type="ECO:0000256" key="1">
    <source>
        <dbReference type="ARBA" id="ARBA00004370"/>
    </source>
</evidence>
<gene>
    <name evidence="6" type="ORF">FLL45_21510</name>
</gene>
<sequence>MLFKIPLRQLSIWLALSLFSFSLQSNEINVDGLDEVYTKIDKYLSSATEKGFSGAVLIAKDGKIIVNQGYGFADRLRKITNTPETVIDVGSVTKQFTATAILKLEEMGKLTVSDPIKLYFHDLPRDKQKITIHQLLTHASGLVGGIGKGDFDHIPTDTYFTRLFSTQLLHPPGSKHYYSNAGYSVLARIIELVSDQEYEAFIQEHLFKPAGMKNTGYLLVDWNKLPQAKGYQYSVFDIGSMVKRYQHDKKISWVLKGNGGFNSTQEDMYRWYLALINHRVITEKSFAKLTQGYIDEYDDGDSQYAYGWAVFQSPRNTKVVAHNGSNGTFFYDFVMFPEEATVILFATNSLTRPQYRIANTLESILFKPDYEVTALQADPLAQILLDAIKYQGDFDRLPNIIKTKYADSIKRKHYLNRLGIALQNNNYLNQAVALFRLNVELFDNDGNLWDSLGEAYLAQNNYQLAIKSFERALELKPESDCYWCDNSAAKLKKSKAHLDGQ</sequence>
<proteinExistence type="predicted"/>
<reference evidence="6 7" key="1">
    <citation type="submission" date="2019-06" db="EMBL/GenBank/DDBJ databases">
        <title>Draft genome of Aliikangiella marina GYP-15.</title>
        <authorList>
            <person name="Wang G."/>
        </authorList>
    </citation>
    <scope>NUCLEOTIDE SEQUENCE [LARGE SCALE GENOMIC DNA]</scope>
    <source>
        <strain evidence="6 7">GYP-15</strain>
    </source>
</reference>
<evidence type="ECO:0000256" key="3">
    <source>
        <dbReference type="PROSITE-ProRule" id="PRU00339"/>
    </source>
</evidence>
<dbReference type="PROSITE" id="PS50005">
    <property type="entry name" value="TPR"/>
    <property type="match status" value="1"/>
</dbReference>
<dbReference type="InterPro" id="IPR001466">
    <property type="entry name" value="Beta-lactam-related"/>
</dbReference>
<dbReference type="Gene3D" id="1.25.40.10">
    <property type="entry name" value="Tetratricopeptide repeat domain"/>
    <property type="match status" value="1"/>
</dbReference>
<feature type="repeat" description="TPR" evidence="3">
    <location>
        <begin position="446"/>
        <end position="479"/>
    </location>
</feature>
<dbReference type="PANTHER" id="PTHR46825:SF11">
    <property type="entry name" value="PENICILLIN-BINDING PROTEIN 4"/>
    <property type="match status" value="1"/>
</dbReference>
<keyword evidence="7" id="KW-1185">Reference proteome</keyword>
<keyword evidence="6" id="KW-0378">Hydrolase</keyword>
<feature type="chain" id="PRO_5021713281" evidence="4">
    <location>
        <begin position="26"/>
        <end position="501"/>
    </location>
</feature>
<evidence type="ECO:0000313" key="7">
    <source>
        <dbReference type="Proteomes" id="UP000317839"/>
    </source>
</evidence>